<dbReference type="EMBL" id="CP043314">
    <property type="protein sequence ID" value="QEK38938.1"/>
    <property type="molecule type" value="Genomic_DNA"/>
</dbReference>
<protein>
    <submittedName>
        <fullName evidence="1">Uncharacterized protein</fullName>
    </submittedName>
</protein>
<dbReference type="KEGG" id="nabu:FZC36_00600"/>
<accession>A0A5C0UFW0</accession>
<dbReference type="RefSeq" id="WP_148972061.1">
    <property type="nucleotide sequence ID" value="NZ_CP043314.1"/>
</dbReference>
<organism evidence="1 2">
    <name type="scientific">Candidatus Nesciobacter abundans</name>
    <dbReference type="NCBI Taxonomy" id="2601668"/>
    <lineage>
        <taxon>Bacteria</taxon>
        <taxon>Pseudomonadati</taxon>
        <taxon>Pseudomonadota</taxon>
        <taxon>Alphaproteobacteria</taxon>
        <taxon>Holosporales</taxon>
        <taxon>Holosporaceae</taxon>
        <taxon>Candidatus Nesciobacter</taxon>
    </lineage>
</organism>
<evidence type="ECO:0000313" key="2">
    <source>
        <dbReference type="Proteomes" id="UP000324924"/>
    </source>
</evidence>
<name>A0A5C0UFW0_9PROT</name>
<sequence>MKFLSCLLCCFSGDVLQNSPKEQDSDYIVNYIVNDKVFFSSRYDSDTARSNIPLKEIKKSDSSTQTDSAAEINKTSQSLINTLIQEVSLLKARNTSIITSAMHIEQDRDILKLERNKIERACRTLYKANAKLSGQIDHLVSERILLMQELEVYVEDKPKTKEESDD</sequence>
<dbReference type="Proteomes" id="UP000324924">
    <property type="component" value="Chromosome"/>
</dbReference>
<keyword evidence="2" id="KW-1185">Reference proteome</keyword>
<proteinExistence type="predicted"/>
<evidence type="ECO:0000313" key="1">
    <source>
        <dbReference type="EMBL" id="QEK38938.1"/>
    </source>
</evidence>
<dbReference type="AlphaFoldDB" id="A0A5C0UFW0"/>
<reference evidence="1 2" key="1">
    <citation type="submission" date="2019-08" db="EMBL/GenBank/DDBJ databases">
        <title>Highly reduced genomes of protist endosymbionts show evolutionary convergence.</title>
        <authorList>
            <person name="George E."/>
            <person name="Husnik F."/>
            <person name="Tashyreva D."/>
            <person name="Prokopchuk G."/>
            <person name="Horak A."/>
            <person name="Kwong W.K."/>
            <person name="Lukes J."/>
            <person name="Keeling P.J."/>
        </authorList>
    </citation>
    <scope>NUCLEOTIDE SEQUENCE [LARGE SCALE GENOMIC DNA]</scope>
    <source>
        <strain evidence="1">1604HC</strain>
    </source>
</reference>
<gene>
    <name evidence="1" type="ORF">FZC36_00600</name>
</gene>